<comment type="caution">
    <text evidence="2">The sequence shown here is derived from an EMBL/GenBank/DDBJ whole genome shotgun (WGS) entry which is preliminary data.</text>
</comment>
<gene>
    <name evidence="2" type="ORF">MSPICULIGERA_LOCUS23160</name>
</gene>
<dbReference type="EMBL" id="CATQJA010002702">
    <property type="protein sequence ID" value="CAJ0585128.1"/>
    <property type="molecule type" value="Genomic_DNA"/>
</dbReference>
<feature type="compositionally biased region" description="Low complexity" evidence="1">
    <location>
        <begin position="121"/>
        <end position="133"/>
    </location>
</feature>
<feature type="non-terminal residue" evidence="2">
    <location>
        <position position="1"/>
    </location>
</feature>
<evidence type="ECO:0000256" key="1">
    <source>
        <dbReference type="SAM" id="MobiDB-lite"/>
    </source>
</evidence>
<reference evidence="2" key="1">
    <citation type="submission" date="2023-06" db="EMBL/GenBank/DDBJ databases">
        <authorList>
            <person name="Delattre M."/>
        </authorList>
    </citation>
    <scope>NUCLEOTIDE SEQUENCE</scope>
    <source>
        <strain evidence="2">AF72</strain>
    </source>
</reference>
<evidence type="ECO:0000313" key="3">
    <source>
        <dbReference type="Proteomes" id="UP001177023"/>
    </source>
</evidence>
<protein>
    <submittedName>
        <fullName evidence="2">Uncharacterized protein</fullName>
    </submittedName>
</protein>
<dbReference type="AlphaFoldDB" id="A0AA36DCA6"/>
<feature type="region of interest" description="Disordered" evidence="1">
    <location>
        <begin position="105"/>
        <end position="148"/>
    </location>
</feature>
<name>A0AA36DCA6_9BILA</name>
<sequence length="148" mass="16958">MNPVLIMIAIGSVVAIEQRDVPESMVYNLFDDFWKTVKQNKVLSVLIVFALGVIAKWFDSLYKKSTELIERGMCCCCCGPNWARCVQHWKAYDIAKILRWMQPRKPSRTPCEHTMELRPMSAQSTTTTSTQTAGPPREPQHTTKVEEH</sequence>
<organism evidence="2 3">
    <name type="scientific">Mesorhabditis spiculigera</name>
    <dbReference type="NCBI Taxonomy" id="96644"/>
    <lineage>
        <taxon>Eukaryota</taxon>
        <taxon>Metazoa</taxon>
        <taxon>Ecdysozoa</taxon>
        <taxon>Nematoda</taxon>
        <taxon>Chromadorea</taxon>
        <taxon>Rhabditida</taxon>
        <taxon>Rhabditina</taxon>
        <taxon>Rhabditomorpha</taxon>
        <taxon>Rhabditoidea</taxon>
        <taxon>Rhabditidae</taxon>
        <taxon>Mesorhabditinae</taxon>
        <taxon>Mesorhabditis</taxon>
    </lineage>
</organism>
<dbReference type="Proteomes" id="UP001177023">
    <property type="component" value="Unassembled WGS sequence"/>
</dbReference>
<feature type="compositionally biased region" description="Basic and acidic residues" evidence="1">
    <location>
        <begin position="138"/>
        <end position="148"/>
    </location>
</feature>
<accession>A0AA36DCA6</accession>
<evidence type="ECO:0000313" key="2">
    <source>
        <dbReference type="EMBL" id="CAJ0585128.1"/>
    </source>
</evidence>
<proteinExistence type="predicted"/>
<keyword evidence="3" id="KW-1185">Reference proteome</keyword>